<keyword evidence="3" id="KW-1185">Reference proteome</keyword>
<sequence>MSPSVRGLLVAISALLVLSAAGPAAPALASPPARAQALPGGVLDGFGIGRLPPGTGGLVTDFAFEWGGTRFASRVWESGPGPSGGYRVDVNIKVLRSPGLDSPQALRDFLLGYYDVHLSVAEWGLHPFGADGYTAEGEVFWLAAPGVGVSVRTDPRRFDRADLLATACGVRPWPAAAPAPGGCAGHP</sequence>
<dbReference type="AlphaFoldDB" id="A0A2T0PVK6"/>
<name>A0A2T0PVK6_9ACTN</name>
<proteinExistence type="predicted"/>
<feature type="chain" id="PRO_5015481829" description="Secreted protein" evidence="1">
    <location>
        <begin position="30"/>
        <end position="187"/>
    </location>
</feature>
<dbReference type="InterPro" id="IPR006311">
    <property type="entry name" value="TAT_signal"/>
</dbReference>
<accession>A0A2T0PVK6</accession>
<evidence type="ECO:0008006" key="4">
    <source>
        <dbReference type="Google" id="ProtNLM"/>
    </source>
</evidence>
<organism evidence="2 3">
    <name type="scientific">Allonocardiopsis opalescens</name>
    <dbReference type="NCBI Taxonomy" id="1144618"/>
    <lineage>
        <taxon>Bacteria</taxon>
        <taxon>Bacillati</taxon>
        <taxon>Actinomycetota</taxon>
        <taxon>Actinomycetes</taxon>
        <taxon>Streptosporangiales</taxon>
        <taxon>Allonocardiopsis</taxon>
    </lineage>
</organism>
<protein>
    <recommendedName>
        <fullName evidence="4">Secreted protein</fullName>
    </recommendedName>
</protein>
<reference evidence="2 3" key="1">
    <citation type="submission" date="2018-03" db="EMBL/GenBank/DDBJ databases">
        <title>Genomic Encyclopedia of Archaeal and Bacterial Type Strains, Phase II (KMG-II): from individual species to whole genera.</title>
        <authorList>
            <person name="Goeker M."/>
        </authorList>
    </citation>
    <scope>NUCLEOTIDE SEQUENCE [LARGE SCALE GENOMIC DNA]</scope>
    <source>
        <strain evidence="2 3">DSM 45601</strain>
    </source>
</reference>
<dbReference type="Proteomes" id="UP000237846">
    <property type="component" value="Unassembled WGS sequence"/>
</dbReference>
<dbReference type="PROSITE" id="PS51318">
    <property type="entry name" value="TAT"/>
    <property type="match status" value="1"/>
</dbReference>
<dbReference type="OrthoDB" id="5146724at2"/>
<dbReference type="RefSeq" id="WP_106251561.1">
    <property type="nucleotide sequence ID" value="NZ_PVZC01000009.1"/>
</dbReference>
<evidence type="ECO:0000256" key="1">
    <source>
        <dbReference type="SAM" id="SignalP"/>
    </source>
</evidence>
<evidence type="ECO:0000313" key="2">
    <source>
        <dbReference type="EMBL" id="PRX95470.1"/>
    </source>
</evidence>
<keyword evidence="1" id="KW-0732">Signal</keyword>
<dbReference type="EMBL" id="PVZC01000009">
    <property type="protein sequence ID" value="PRX95470.1"/>
    <property type="molecule type" value="Genomic_DNA"/>
</dbReference>
<feature type="signal peptide" evidence="1">
    <location>
        <begin position="1"/>
        <end position="29"/>
    </location>
</feature>
<gene>
    <name evidence="2" type="ORF">CLV72_10978</name>
</gene>
<evidence type="ECO:0000313" key="3">
    <source>
        <dbReference type="Proteomes" id="UP000237846"/>
    </source>
</evidence>
<comment type="caution">
    <text evidence="2">The sequence shown here is derived from an EMBL/GenBank/DDBJ whole genome shotgun (WGS) entry which is preliminary data.</text>
</comment>